<evidence type="ECO:0000313" key="2">
    <source>
        <dbReference type="EMBL" id="MPM62240.1"/>
    </source>
</evidence>
<dbReference type="EMBL" id="VSSQ01018764">
    <property type="protein sequence ID" value="MPM62240.1"/>
    <property type="molecule type" value="Genomic_DNA"/>
</dbReference>
<dbReference type="AlphaFoldDB" id="A0A645B9T4"/>
<protein>
    <recommendedName>
        <fullName evidence="1">Transcription regulator PadR N-terminal domain-containing protein</fullName>
    </recommendedName>
</protein>
<gene>
    <name evidence="2" type="ORF">SDC9_109106</name>
</gene>
<sequence>MVKISRNNSLQEEQLTEPGYYILLALLVPMHGYGISKYIEELTEGEVSIGPATMYTMLKKMQAQDYIILSGEEARKKIYKLTDKGHMVISKEQERRYKMALHGVKAFERVGGEK</sequence>
<dbReference type="PANTHER" id="PTHR33169:SF13">
    <property type="entry name" value="PADR-FAMILY TRANSCRIPTIONAL REGULATOR"/>
    <property type="match status" value="1"/>
</dbReference>
<organism evidence="2">
    <name type="scientific">bioreactor metagenome</name>
    <dbReference type="NCBI Taxonomy" id="1076179"/>
    <lineage>
        <taxon>unclassified sequences</taxon>
        <taxon>metagenomes</taxon>
        <taxon>ecological metagenomes</taxon>
    </lineage>
</organism>
<dbReference type="SUPFAM" id="SSF46785">
    <property type="entry name" value="Winged helix' DNA-binding domain"/>
    <property type="match status" value="1"/>
</dbReference>
<dbReference type="InterPro" id="IPR036388">
    <property type="entry name" value="WH-like_DNA-bd_sf"/>
</dbReference>
<dbReference type="InterPro" id="IPR005149">
    <property type="entry name" value="Tscrpt_reg_PadR_N"/>
</dbReference>
<dbReference type="InterPro" id="IPR036390">
    <property type="entry name" value="WH_DNA-bd_sf"/>
</dbReference>
<dbReference type="InterPro" id="IPR052509">
    <property type="entry name" value="Metal_resp_DNA-bind_regulator"/>
</dbReference>
<feature type="domain" description="Transcription regulator PadR N-terminal" evidence="1">
    <location>
        <begin position="28"/>
        <end position="89"/>
    </location>
</feature>
<reference evidence="2" key="1">
    <citation type="submission" date="2019-08" db="EMBL/GenBank/DDBJ databases">
        <authorList>
            <person name="Kucharzyk K."/>
            <person name="Murdoch R.W."/>
            <person name="Higgins S."/>
            <person name="Loffler F."/>
        </authorList>
    </citation>
    <scope>NUCLEOTIDE SEQUENCE</scope>
</reference>
<accession>A0A645B9T4</accession>
<dbReference type="PANTHER" id="PTHR33169">
    <property type="entry name" value="PADR-FAMILY TRANSCRIPTIONAL REGULATOR"/>
    <property type="match status" value="1"/>
</dbReference>
<name>A0A645B9T4_9ZZZZ</name>
<comment type="caution">
    <text evidence="2">The sequence shown here is derived from an EMBL/GenBank/DDBJ whole genome shotgun (WGS) entry which is preliminary data.</text>
</comment>
<proteinExistence type="predicted"/>
<dbReference type="Gene3D" id="1.10.10.10">
    <property type="entry name" value="Winged helix-like DNA-binding domain superfamily/Winged helix DNA-binding domain"/>
    <property type="match status" value="1"/>
</dbReference>
<evidence type="ECO:0000259" key="1">
    <source>
        <dbReference type="Pfam" id="PF03551"/>
    </source>
</evidence>
<dbReference type="Pfam" id="PF03551">
    <property type="entry name" value="PadR"/>
    <property type="match status" value="1"/>
</dbReference>